<sequence>MYDPWTLVGLVYGNPNESDDIKIIEASPSYPCYLKCLRLRWLQVLNTTFSLKRSAHLHTSLRLLPSLHERDRLSILPSERYSRGALSPSCIRNPWLCRLYAAPPYVHNGASLPFPPTTCALLTTTLRFQVSSLRV</sequence>
<reference evidence="2" key="2">
    <citation type="submission" date="2015-01" db="EMBL/GenBank/DDBJ databases">
        <title>Evolutionary Origins and Diversification of the Mycorrhizal Mutualists.</title>
        <authorList>
            <consortium name="DOE Joint Genome Institute"/>
            <consortium name="Mycorrhizal Genomics Consortium"/>
            <person name="Kohler A."/>
            <person name="Kuo A."/>
            <person name="Nagy L.G."/>
            <person name="Floudas D."/>
            <person name="Copeland A."/>
            <person name="Barry K.W."/>
            <person name="Cichocki N."/>
            <person name="Veneault-Fourrey C."/>
            <person name="LaButti K."/>
            <person name="Lindquist E.A."/>
            <person name="Lipzen A."/>
            <person name="Lundell T."/>
            <person name="Morin E."/>
            <person name="Murat C."/>
            <person name="Riley R."/>
            <person name="Ohm R."/>
            <person name="Sun H."/>
            <person name="Tunlid A."/>
            <person name="Henrissat B."/>
            <person name="Grigoriev I.V."/>
            <person name="Hibbett D.S."/>
            <person name="Martin F."/>
        </authorList>
    </citation>
    <scope>NUCLEOTIDE SEQUENCE [LARGE SCALE GENOMIC DNA]</scope>
    <source>
        <strain evidence="2">Marx 270</strain>
    </source>
</reference>
<proteinExistence type="predicted"/>
<evidence type="ECO:0000313" key="2">
    <source>
        <dbReference type="Proteomes" id="UP000054217"/>
    </source>
</evidence>
<gene>
    <name evidence="1" type="ORF">M404DRAFT_1004241</name>
</gene>
<accession>A0A0C3NXR9</accession>
<reference evidence="1 2" key="1">
    <citation type="submission" date="2014-04" db="EMBL/GenBank/DDBJ databases">
        <authorList>
            <consortium name="DOE Joint Genome Institute"/>
            <person name="Kuo A."/>
            <person name="Kohler A."/>
            <person name="Costa M.D."/>
            <person name="Nagy L.G."/>
            <person name="Floudas D."/>
            <person name="Copeland A."/>
            <person name="Barry K.W."/>
            <person name="Cichocki N."/>
            <person name="Veneault-Fourrey C."/>
            <person name="LaButti K."/>
            <person name="Lindquist E.A."/>
            <person name="Lipzen A."/>
            <person name="Lundell T."/>
            <person name="Morin E."/>
            <person name="Murat C."/>
            <person name="Sun H."/>
            <person name="Tunlid A."/>
            <person name="Henrissat B."/>
            <person name="Grigoriev I.V."/>
            <person name="Hibbett D.S."/>
            <person name="Martin F."/>
            <person name="Nordberg H.P."/>
            <person name="Cantor M.N."/>
            <person name="Hua S.X."/>
        </authorList>
    </citation>
    <scope>NUCLEOTIDE SEQUENCE [LARGE SCALE GENOMIC DNA]</scope>
    <source>
        <strain evidence="1 2">Marx 270</strain>
    </source>
</reference>
<dbReference type="AlphaFoldDB" id="A0A0C3NXR9"/>
<name>A0A0C3NXR9_PISTI</name>
<dbReference type="Proteomes" id="UP000054217">
    <property type="component" value="Unassembled WGS sequence"/>
</dbReference>
<dbReference type="EMBL" id="KN832000">
    <property type="protein sequence ID" value="KIN99933.1"/>
    <property type="molecule type" value="Genomic_DNA"/>
</dbReference>
<protein>
    <submittedName>
        <fullName evidence="1">Uncharacterized protein</fullName>
    </submittedName>
</protein>
<keyword evidence="2" id="KW-1185">Reference proteome</keyword>
<evidence type="ECO:0000313" key="1">
    <source>
        <dbReference type="EMBL" id="KIN99933.1"/>
    </source>
</evidence>
<dbReference type="HOGENOM" id="CLU_1886603_0_0_1"/>
<dbReference type="InParanoid" id="A0A0C3NXR9"/>
<organism evidence="1 2">
    <name type="scientific">Pisolithus tinctorius Marx 270</name>
    <dbReference type="NCBI Taxonomy" id="870435"/>
    <lineage>
        <taxon>Eukaryota</taxon>
        <taxon>Fungi</taxon>
        <taxon>Dikarya</taxon>
        <taxon>Basidiomycota</taxon>
        <taxon>Agaricomycotina</taxon>
        <taxon>Agaricomycetes</taxon>
        <taxon>Agaricomycetidae</taxon>
        <taxon>Boletales</taxon>
        <taxon>Sclerodermatineae</taxon>
        <taxon>Pisolithaceae</taxon>
        <taxon>Pisolithus</taxon>
    </lineage>
</organism>